<reference evidence="2 3" key="1">
    <citation type="submission" date="2016-11" db="EMBL/GenBank/DDBJ databases">
        <title>Draft Genome Sequences of Nine Cyanobacterial Strains from Diverse Habitats.</title>
        <authorList>
            <person name="Zhu T."/>
            <person name="Hou S."/>
            <person name="Lu X."/>
            <person name="Hess W.R."/>
        </authorList>
    </citation>
    <scope>NUCLEOTIDE SEQUENCE [LARGE SCALE GENOMIC DNA]</scope>
    <source>
        <strain evidence="2 3">NIES-30</strain>
    </source>
</reference>
<organism evidence="2 3">
    <name type="scientific">Phormidium tenue NIES-30</name>
    <dbReference type="NCBI Taxonomy" id="549789"/>
    <lineage>
        <taxon>Bacteria</taxon>
        <taxon>Bacillati</taxon>
        <taxon>Cyanobacteriota</taxon>
        <taxon>Cyanophyceae</taxon>
        <taxon>Oscillatoriophycideae</taxon>
        <taxon>Oscillatoriales</taxon>
        <taxon>Oscillatoriaceae</taxon>
        <taxon>Phormidium</taxon>
    </lineage>
</organism>
<evidence type="ECO:0000313" key="2">
    <source>
        <dbReference type="EMBL" id="OKH47091.1"/>
    </source>
</evidence>
<protein>
    <submittedName>
        <fullName evidence="2">Uncharacterized protein</fullName>
    </submittedName>
</protein>
<sequence>MAIVDTSRRLPTRSILQDIEAYEGLAAVREYTARRPEASAEVLQANLKAMQAKQQKETEMLALAKAAADEARQAEWEFHNGVMAMKANVRGTFGPDSHEAQSVGYKKKSDRKRPRRRTAA</sequence>
<feature type="compositionally biased region" description="Basic residues" evidence="1">
    <location>
        <begin position="105"/>
        <end position="120"/>
    </location>
</feature>
<dbReference type="OrthoDB" id="531848at2"/>
<accession>A0A1U7J3U6</accession>
<name>A0A1U7J3U6_9CYAN</name>
<gene>
    <name evidence="2" type="ORF">NIES30_13955</name>
</gene>
<dbReference type="Proteomes" id="UP000185557">
    <property type="component" value="Unassembled WGS sequence"/>
</dbReference>
<evidence type="ECO:0000313" key="3">
    <source>
        <dbReference type="Proteomes" id="UP000185557"/>
    </source>
</evidence>
<dbReference type="RefSeq" id="WP_073609039.1">
    <property type="nucleotide sequence ID" value="NZ_MRCG01000010.1"/>
</dbReference>
<dbReference type="AlphaFoldDB" id="A0A1U7J3U6"/>
<dbReference type="EMBL" id="MRCG01000010">
    <property type="protein sequence ID" value="OKH47091.1"/>
    <property type="molecule type" value="Genomic_DNA"/>
</dbReference>
<comment type="caution">
    <text evidence="2">The sequence shown here is derived from an EMBL/GenBank/DDBJ whole genome shotgun (WGS) entry which is preliminary data.</text>
</comment>
<feature type="region of interest" description="Disordered" evidence="1">
    <location>
        <begin position="90"/>
        <end position="120"/>
    </location>
</feature>
<evidence type="ECO:0000256" key="1">
    <source>
        <dbReference type="SAM" id="MobiDB-lite"/>
    </source>
</evidence>
<proteinExistence type="predicted"/>
<keyword evidence="3" id="KW-1185">Reference proteome</keyword>